<dbReference type="InterPro" id="IPR029032">
    <property type="entry name" value="AhpD-like"/>
</dbReference>
<dbReference type="PANTHER" id="PTHR34846:SF10">
    <property type="entry name" value="CYTOPLASMIC PROTEIN"/>
    <property type="match status" value="1"/>
</dbReference>
<name>A0A8J6IWY9_9ALTE</name>
<dbReference type="Pfam" id="PF02627">
    <property type="entry name" value="CMD"/>
    <property type="match status" value="1"/>
</dbReference>
<dbReference type="Proteomes" id="UP000601768">
    <property type="component" value="Unassembled WGS sequence"/>
</dbReference>
<dbReference type="SUPFAM" id="SSF69118">
    <property type="entry name" value="AhpD-like"/>
    <property type="match status" value="1"/>
</dbReference>
<dbReference type="PANTHER" id="PTHR34846">
    <property type="entry name" value="4-CARBOXYMUCONOLACTONE DECARBOXYLASE FAMILY PROTEIN (AFU_ORTHOLOGUE AFUA_6G11590)"/>
    <property type="match status" value="1"/>
</dbReference>
<comment type="caution">
    <text evidence="2">The sequence shown here is derived from an EMBL/GenBank/DDBJ whole genome shotgun (WGS) entry which is preliminary data.</text>
</comment>
<dbReference type="InterPro" id="IPR003779">
    <property type="entry name" value="CMD-like"/>
</dbReference>
<evidence type="ECO:0000313" key="3">
    <source>
        <dbReference type="Proteomes" id="UP000601768"/>
    </source>
</evidence>
<feature type="domain" description="Carboxymuconolactone decarboxylase-like" evidence="1">
    <location>
        <begin position="31"/>
        <end position="98"/>
    </location>
</feature>
<organism evidence="2 3">
    <name type="scientific">Neptunicella marina</name>
    <dbReference type="NCBI Taxonomy" id="2125989"/>
    <lineage>
        <taxon>Bacteria</taxon>
        <taxon>Pseudomonadati</taxon>
        <taxon>Pseudomonadota</taxon>
        <taxon>Gammaproteobacteria</taxon>
        <taxon>Alteromonadales</taxon>
        <taxon>Alteromonadaceae</taxon>
        <taxon>Neptunicella</taxon>
    </lineage>
</organism>
<dbReference type="RefSeq" id="WP_186507600.1">
    <property type="nucleotide sequence ID" value="NZ_JACNEP010000013.1"/>
</dbReference>
<dbReference type="EMBL" id="JACNEP010000013">
    <property type="protein sequence ID" value="MBC3767085.1"/>
    <property type="molecule type" value="Genomic_DNA"/>
</dbReference>
<keyword evidence="3" id="KW-1185">Reference proteome</keyword>
<reference evidence="2" key="1">
    <citation type="journal article" date="2018" name="Int. J. Syst. Evol. Microbiol.">
        <title>Neptunicella marina gen. nov., sp. nov., isolated from surface seawater.</title>
        <authorList>
            <person name="Liu X."/>
            <person name="Lai Q."/>
            <person name="Du Y."/>
            <person name="Zhang X."/>
            <person name="Liu Z."/>
            <person name="Sun F."/>
            <person name="Shao Z."/>
        </authorList>
    </citation>
    <scope>NUCLEOTIDE SEQUENCE</scope>
    <source>
        <strain evidence="2">S27-2</strain>
    </source>
</reference>
<protein>
    <submittedName>
        <fullName evidence="2">Carboxymuconolactone decarboxylase family protein</fullName>
    </submittedName>
</protein>
<gene>
    <name evidence="2" type="ORF">H8B19_14460</name>
</gene>
<dbReference type="InterPro" id="IPR004675">
    <property type="entry name" value="AhpD_core"/>
</dbReference>
<dbReference type="GO" id="GO:0051920">
    <property type="term" value="F:peroxiredoxin activity"/>
    <property type="evidence" value="ECO:0007669"/>
    <property type="project" value="InterPro"/>
</dbReference>
<dbReference type="AlphaFoldDB" id="A0A8J6IWY9"/>
<sequence length="154" mass="17379">MQHSRLSRNDFYRNVPHLVDSLLALEKISDSDNISVSLKHLIKLRVSQINGCCFCQHMHAGEARKDGEYQQRLDILLSWHEAPAYFTDKEQAALNWAESLTRIPSQSVIEQHYQAVIALFGEKGVAELTAIILSINSWNRVAISMGFTPDVTLG</sequence>
<dbReference type="Gene3D" id="1.20.1290.10">
    <property type="entry name" value="AhpD-like"/>
    <property type="match status" value="1"/>
</dbReference>
<dbReference type="NCBIfam" id="TIGR00778">
    <property type="entry name" value="ahpD_dom"/>
    <property type="match status" value="1"/>
</dbReference>
<evidence type="ECO:0000259" key="1">
    <source>
        <dbReference type="Pfam" id="PF02627"/>
    </source>
</evidence>
<accession>A0A8J6IWY9</accession>
<proteinExistence type="predicted"/>
<evidence type="ECO:0000313" key="2">
    <source>
        <dbReference type="EMBL" id="MBC3767085.1"/>
    </source>
</evidence>
<reference evidence="2" key="2">
    <citation type="submission" date="2020-08" db="EMBL/GenBank/DDBJ databases">
        <authorList>
            <person name="Lai Q."/>
        </authorList>
    </citation>
    <scope>NUCLEOTIDE SEQUENCE</scope>
    <source>
        <strain evidence="2">S27-2</strain>
    </source>
</reference>